<accession>A0A9P7C0R3</accession>
<name>A0A9P7C0R3_9FUNG</name>
<organism evidence="2 3">
    <name type="scientific">Rhizopus delemar</name>
    <dbReference type="NCBI Taxonomy" id="936053"/>
    <lineage>
        <taxon>Eukaryota</taxon>
        <taxon>Fungi</taxon>
        <taxon>Fungi incertae sedis</taxon>
        <taxon>Mucoromycota</taxon>
        <taxon>Mucoromycotina</taxon>
        <taxon>Mucoromycetes</taxon>
        <taxon>Mucorales</taxon>
        <taxon>Mucorineae</taxon>
        <taxon>Rhizopodaceae</taxon>
        <taxon>Rhizopus</taxon>
    </lineage>
</organism>
<evidence type="ECO:0000313" key="2">
    <source>
        <dbReference type="EMBL" id="KAG1530210.1"/>
    </source>
</evidence>
<sequence length="113" mass="12187">MRIVDRVVHDEAAVPGIAPAILLHRMGMGMAAQIVVGLVQRHVMVAAQFPGADQTRDAGTDDSDAHGHSLARASTQAGTGFKSQIRPAAASRRRPYQVRSISRARKPWRAEPV</sequence>
<evidence type="ECO:0000256" key="1">
    <source>
        <dbReference type="SAM" id="MobiDB-lite"/>
    </source>
</evidence>
<gene>
    <name evidence="2" type="ORF">G6F50_017473</name>
</gene>
<proteinExistence type="predicted"/>
<feature type="compositionally biased region" description="Basic residues" evidence="1">
    <location>
        <begin position="91"/>
        <end position="107"/>
    </location>
</feature>
<comment type="caution">
    <text evidence="2">The sequence shown here is derived from an EMBL/GenBank/DDBJ whole genome shotgun (WGS) entry which is preliminary data.</text>
</comment>
<dbReference type="AlphaFoldDB" id="A0A9P7C0R3"/>
<protein>
    <submittedName>
        <fullName evidence="2">Uncharacterized protein</fullName>
    </submittedName>
</protein>
<dbReference type="Proteomes" id="UP000740926">
    <property type="component" value="Unassembled WGS sequence"/>
</dbReference>
<reference evidence="2 3" key="1">
    <citation type="journal article" date="2020" name="Microb. Genom.">
        <title>Genetic diversity of clinical and environmental Mucorales isolates obtained from an investigation of mucormycosis cases among solid organ transplant recipients.</title>
        <authorList>
            <person name="Nguyen M.H."/>
            <person name="Kaul D."/>
            <person name="Muto C."/>
            <person name="Cheng S.J."/>
            <person name="Richter R.A."/>
            <person name="Bruno V.M."/>
            <person name="Liu G."/>
            <person name="Beyhan S."/>
            <person name="Sundermann A.J."/>
            <person name="Mounaud S."/>
            <person name="Pasculle A.W."/>
            <person name="Nierman W.C."/>
            <person name="Driscoll E."/>
            <person name="Cumbie R."/>
            <person name="Clancy C.J."/>
            <person name="Dupont C.L."/>
        </authorList>
    </citation>
    <scope>NUCLEOTIDE SEQUENCE [LARGE SCALE GENOMIC DNA]</scope>
    <source>
        <strain evidence="2 3">GL24</strain>
    </source>
</reference>
<evidence type="ECO:0000313" key="3">
    <source>
        <dbReference type="Proteomes" id="UP000740926"/>
    </source>
</evidence>
<keyword evidence="3" id="KW-1185">Reference proteome</keyword>
<feature type="compositionally biased region" description="Polar residues" evidence="1">
    <location>
        <begin position="72"/>
        <end position="82"/>
    </location>
</feature>
<feature type="compositionally biased region" description="Basic and acidic residues" evidence="1">
    <location>
        <begin position="54"/>
        <end position="67"/>
    </location>
</feature>
<dbReference type="EMBL" id="JAANIU010012964">
    <property type="protein sequence ID" value="KAG1530210.1"/>
    <property type="molecule type" value="Genomic_DNA"/>
</dbReference>
<feature type="region of interest" description="Disordered" evidence="1">
    <location>
        <begin position="51"/>
        <end position="113"/>
    </location>
</feature>